<dbReference type="PANTHER" id="PTHR19848">
    <property type="entry name" value="WD40 REPEAT PROTEIN"/>
    <property type="match status" value="1"/>
</dbReference>
<gene>
    <name evidence="5" type="ORF">COO91_02347</name>
</gene>
<feature type="repeat" description="WD" evidence="3">
    <location>
        <begin position="630"/>
        <end position="670"/>
    </location>
</feature>
<name>A0A2K8SNL5_9NOSO</name>
<keyword evidence="6" id="KW-1185">Reference proteome</keyword>
<sequence length="969" mass="108041">MMKYQVGGSLPVGAPSYVVRQADTDLSEALKGSEFCYVLNSRQMGKSSLQVQTMHKLQTEGIACALIMLTEIGSKHVTPDQWYAGVARILVRSFRLSGRFDLRSWWCDRDHLSPVQRLSEFIKEVLLVEVSQQNIVIFIDEIDSVLSLNFSTDDFFALIRNCYNQRADQPDYRRITFTLLGVATPSDLIRDSNRTPFNIARAIELNGFQLNEAKPLAQGLEGKVSNPQGLLQEILNWTGGQPFLTHKLCQLISDGMNVAQVGDLVRSRIIENWESQDEQEHLQTIRDRILRNEHRAGRLLGLYQQILQQTEVAGDDSPTQAELCLSGLVVKQRGKLRVYNRIYESVFDEGWVKAALARLRPYAEAIEAWLDSNCQDESRLLRGQALQEALEWANPRSLSNQDNQFLIASQQAEQREVQVALAAERQAKQILDRAQRRAKQTIKNGIYVLIAIAVAAIFMVTAAIVSVNQAQQKLTQTQTATKLEKVGALALLQFETAPLEALVSAMKSGQDLKNLVTSRPLEEYPAVSPILALQTILDNIRQENQIDTRQDGINSVRFIDTENDMLIATGGEDGTVKLMNSKGQELLKITAHKKRILSIDFNQDASKFATGSEDGTFNLWDISGNQLEKFETQQGSVNNVRFIRNDEIATSGKDGTVRLWDLSTKKEKLKIKAHQPCNGSDTRVPIECDIYQPTIKSLNFSPITNQIATAGDDGLAKLWQLDGSPVATFPGHKGRVNSIAFSPDGENIATSGDDGTIKLWNSSGQKLREFTANSEGVETVRFHLTNGNILAAANKNGTVNLWNTQGKLLAEFKGHQGSVVSIRFSPKGRFNILATAGRDDATVRLWNLDEKPLLKFEGHKGKVKSVRFNQDGTRIVTASDDGTVWLWDAKERKQLIKIQDGQGKVQSVRFSPTDDNLIATAGDDEFIRLWKLNKKPPEATEFNSHQGSIATVNFSNDGTMLFNQKVSRS</sequence>
<dbReference type="Pfam" id="PF14516">
    <property type="entry name" value="AAA_35"/>
    <property type="match status" value="1"/>
</dbReference>
<dbReference type="SMART" id="SM00320">
    <property type="entry name" value="WD40"/>
    <property type="match status" value="9"/>
</dbReference>
<dbReference type="KEGG" id="nfl:COO91_02347"/>
<proteinExistence type="predicted"/>
<keyword evidence="4" id="KW-1133">Transmembrane helix</keyword>
<accession>A0A2K8SNL5</accession>
<dbReference type="PANTHER" id="PTHR19848:SF8">
    <property type="entry name" value="F-BOX AND WD REPEAT DOMAIN CONTAINING 7"/>
    <property type="match status" value="1"/>
</dbReference>
<evidence type="ECO:0000256" key="1">
    <source>
        <dbReference type="ARBA" id="ARBA00022574"/>
    </source>
</evidence>
<dbReference type="PROSITE" id="PS50082">
    <property type="entry name" value="WD_REPEATS_2"/>
    <property type="match status" value="8"/>
</dbReference>
<dbReference type="Gene3D" id="3.40.50.300">
    <property type="entry name" value="P-loop containing nucleotide triphosphate hydrolases"/>
    <property type="match status" value="1"/>
</dbReference>
<dbReference type="SUPFAM" id="SSF52540">
    <property type="entry name" value="P-loop containing nucleoside triphosphate hydrolases"/>
    <property type="match status" value="1"/>
</dbReference>
<reference evidence="5 6" key="1">
    <citation type="submission" date="2017-11" db="EMBL/GenBank/DDBJ databases">
        <title>Complete genome of a free-living desiccation-tolerant cyanobacterium and its photosynthetic adaptation to extreme terrestrial habitat.</title>
        <authorList>
            <person name="Shang J."/>
        </authorList>
    </citation>
    <scope>NUCLEOTIDE SEQUENCE [LARGE SCALE GENOMIC DNA]</scope>
    <source>
        <strain evidence="5 6">CCNUN1</strain>
    </source>
</reference>
<evidence type="ECO:0000256" key="2">
    <source>
        <dbReference type="ARBA" id="ARBA00022737"/>
    </source>
</evidence>
<protein>
    <submittedName>
        <fullName evidence="5">Putative ATPase, archaeal AAA+ ATPase superfamily</fullName>
    </submittedName>
</protein>
<dbReference type="PRINTS" id="PR00320">
    <property type="entry name" value="GPROTEINBRPT"/>
</dbReference>
<feature type="transmembrane region" description="Helical" evidence="4">
    <location>
        <begin position="446"/>
        <end position="467"/>
    </location>
</feature>
<dbReference type="InterPro" id="IPR019775">
    <property type="entry name" value="WD40_repeat_CS"/>
</dbReference>
<keyword evidence="4" id="KW-0472">Membrane</keyword>
<dbReference type="Gene3D" id="2.130.10.10">
    <property type="entry name" value="YVTN repeat-like/Quinoprotein amine dehydrogenase"/>
    <property type="match status" value="2"/>
</dbReference>
<feature type="repeat" description="WD" evidence="3">
    <location>
        <begin position="812"/>
        <end position="856"/>
    </location>
</feature>
<dbReference type="SUPFAM" id="SSF50978">
    <property type="entry name" value="WD40 repeat-like"/>
    <property type="match status" value="2"/>
</dbReference>
<organism evidence="5 6">
    <name type="scientific">Nostoc flagelliforme CCNUN1</name>
    <dbReference type="NCBI Taxonomy" id="2038116"/>
    <lineage>
        <taxon>Bacteria</taxon>
        <taxon>Bacillati</taxon>
        <taxon>Cyanobacteriota</taxon>
        <taxon>Cyanophyceae</taxon>
        <taxon>Nostocales</taxon>
        <taxon>Nostocaceae</taxon>
        <taxon>Nostoc</taxon>
    </lineage>
</organism>
<evidence type="ECO:0000256" key="4">
    <source>
        <dbReference type="SAM" id="Phobius"/>
    </source>
</evidence>
<evidence type="ECO:0000256" key="3">
    <source>
        <dbReference type="PROSITE-ProRule" id="PRU00221"/>
    </source>
</evidence>
<keyword evidence="4" id="KW-0812">Transmembrane</keyword>
<feature type="repeat" description="WD" evidence="3">
    <location>
        <begin position="856"/>
        <end position="897"/>
    </location>
</feature>
<dbReference type="InterPro" id="IPR001680">
    <property type="entry name" value="WD40_rpt"/>
</dbReference>
<dbReference type="InterPro" id="IPR027417">
    <property type="entry name" value="P-loop_NTPase"/>
</dbReference>
<feature type="repeat" description="WD" evidence="3">
    <location>
        <begin position="729"/>
        <end position="761"/>
    </location>
</feature>
<dbReference type="OrthoDB" id="580957at2"/>
<keyword evidence="2" id="KW-0677">Repeat</keyword>
<evidence type="ECO:0000313" key="5">
    <source>
        <dbReference type="EMBL" id="AUB36435.1"/>
    </source>
</evidence>
<dbReference type="CDD" id="cd00200">
    <property type="entry name" value="WD40"/>
    <property type="match status" value="1"/>
</dbReference>
<dbReference type="InterPro" id="IPR015943">
    <property type="entry name" value="WD40/YVTN_repeat-like_dom_sf"/>
</dbReference>
<feature type="repeat" description="WD" evidence="3">
    <location>
        <begin position="695"/>
        <end position="722"/>
    </location>
</feature>
<dbReference type="Pfam" id="PF00400">
    <property type="entry name" value="WD40"/>
    <property type="match status" value="9"/>
</dbReference>
<dbReference type="Proteomes" id="UP000232003">
    <property type="component" value="Chromosome"/>
</dbReference>
<feature type="repeat" description="WD" evidence="3">
    <location>
        <begin position="770"/>
        <end position="803"/>
    </location>
</feature>
<keyword evidence="1 3" id="KW-0853">WD repeat</keyword>
<dbReference type="AlphaFoldDB" id="A0A2K8SNL5"/>
<feature type="repeat" description="WD" evidence="3">
    <location>
        <begin position="589"/>
        <end position="630"/>
    </location>
</feature>
<dbReference type="PROSITE" id="PS50294">
    <property type="entry name" value="WD_REPEATS_REGION"/>
    <property type="match status" value="6"/>
</dbReference>
<dbReference type="InterPro" id="IPR036322">
    <property type="entry name" value="WD40_repeat_dom_sf"/>
</dbReference>
<evidence type="ECO:0000313" key="6">
    <source>
        <dbReference type="Proteomes" id="UP000232003"/>
    </source>
</evidence>
<dbReference type="EMBL" id="CP024785">
    <property type="protein sequence ID" value="AUB36435.1"/>
    <property type="molecule type" value="Genomic_DNA"/>
</dbReference>
<dbReference type="InterPro" id="IPR020472">
    <property type="entry name" value="WD40_PAC1"/>
</dbReference>
<dbReference type="PROSITE" id="PS00678">
    <property type="entry name" value="WD_REPEATS_1"/>
    <property type="match status" value="2"/>
</dbReference>
<feature type="repeat" description="WD" evidence="3">
    <location>
        <begin position="898"/>
        <end position="940"/>
    </location>
</feature>
<dbReference type="RefSeq" id="WP_100898372.1">
    <property type="nucleotide sequence ID" value="NZ_CAWNNC010000001.1"/>
</dbReference>